<keyword evidence="5" id="KW-1185">Reference proteome</keyword>
<name>A0A0C1FTY6_9SPHI</name>
<dbReference type="EMBL" id="JSYN01000002">
    <property type="protein sequence ID" value="KIA96397.1"/>
    <property type="molecule type" value="Genomic_DNA"/>
</dbReference>
<dbReference type="Proteomes" id="UP000031246">
    <property type="component" value="Unassembled WGS sequence"/>
</dbReference>
<dbReference type="PANTHER" id="PTHR44591:SF3">
    <property type="entry name" value="RESPONSE REGULATORY DOMAIN-CONTAINING PROTEIN"/>
    <property type="match status" value="1"/>
</dbReference>
<feature type="domain" description="Response regulatory" evidence="3">
    <location>
        <begin position="4"/>
        <end position="118"/>
    </location>
</feature>
<dbReference type="AlphaFoldDB" id="A0A0C1FTY6"/>
<dbReference type="InterPro" id="IPR001789">
    <property type="entry name" value="Sig_transdc_resp-reg_receiver"/>
</dbReference>
<feature type="modified residue" description="4-aspartylphosphate" evidence="2">
    <location>
        <position position="53"/>
    </location>
</feature>
<dbReference type="OrthoDB" id="5432534at2"/>
<protein>
    <submittedName>
        <fullName evidence="4">Response regulator receiver protein</fullName>
    </submittedName>
</protein>
<organism evidence="4 5">
    <name type="scientific">Pedobacter kyungheensis</name>
    <dbReference type="NCBI Taxonomy" id="1069985"/>
    <lineage>
        <taxon>Bacteria</taxon>
        <taxon>Pseudomonadati</taxon>
        <taxon>Bacteroidota</taxon>
        <taxon>Sphingobacteriia</taxon>
        <taxon>Sphingobacteriales</taxon>
        <taxon>Sphingobacteriaceae</taxon>
        <taxon>Pedobacter</taxon>
    </lineage>
</organism>
<evidence type="ECO:0000313" key="4">
    <source>
        <dbReference type="EMBL" id="KIA96397.1"/>
    </source>
</evidence>
<dbReference type="SMART" id="SM00448">
    <property type="entry name" value="REC"/>
    <property type="match status" value="1"/>
</dbReference>
<gene>
    <name evidence="4" type="ORF">OC25_01155</name>
</gene>
<dbReference type="PANTHER" id="PTHR44591">
    <property type="entry name" value="STRESS RESPONSE REGULATOR PROTEIN 1"/>
    <property type="match status" value="1"/>
</dbReference>
<evidence type="ECO:0000256" key="1">
    <source>
        <dbReference type="ARBA" id="ARBA00022553"/>
    </source>
</evidence>
<proteinExistence type="predicted"/>
<evidence type="ECO:0000256" key="2">
    <source>
        <dbReference type="PROSITE-ProRule" id="PRU00169"/>
    </source>
</evidence>
<dbReference type="Pfam" id="PF00072">
    <property type="entry name" value="Response_reg"/>
    <property type="match status" value="1"/>
</dbReference>
<evidence type="ECO:0000259" key="3">
    <source>
        <dbReference type="PROSITE" id="PS50110"/>
    </source>
</evidence>
<evidence type="ECO:0000313" key="5">
    <source>
        <dbReference type="Proteomes" id="UP000031246"/>
    </source>
</evidence>
<dbReference type="RefSeq" id="WP_039470881.1">
    <property type="nucleotide sequence ID" value="NZ_JSYN01000002.1"/>
</dbReference>
<keyword evidence="1 2" id="KW-0597">Phosphoprotein</keyword>
<accession>A0A0C1FTY6</accession>
<dbReference type="GO" id="GO:0000160">
    <property type="term" value="P:phosphorelay signal transduction system"/>
    <property type="evidence" value="ECO:0007669"/>
    <property type="project" value="InterPro"/>
</dbReference>
<dbReference type="SUPFAM" id="SSF52172">
    <property type="entry name" value="CheY-like"/>
    <property type="match status" value="1"/>
</dbReference>
<comment type="caution">
    <text evidence="4">The sequence shown here is derived from an EMBL/GenBank/DDBJ whole genome shotgun (WGS) entry which is preliminary data.</text>
</comment>
<dbReference type="PROSITE" id="PS50110">
    <property type="entry name" value="RESPONSE_REGULATORY"/>
    <property type="match status" value="1"/>
</dbReference>
<dbReference type="InterPro" id="IPR011006">
    <property type="entry name" value="CheY-like_superfamily"/>
</dbReference>
<sequence>MKKCIYVVEDNPNIREIIEFLLIEELYEVKTCPNTSDFWLQMNKHLPDMVILDVMLPDGNGLDICNTLKRNIKTHNIPVMMMSANNHLNTIKAKCDAEDFINKPFDLNDFAGRIEKHLVN</sequence>
<reference evidence="4 5" key="1">
    <citation type="submission" date="2014-10" db="EMBL/GenBank/DDBJ databases">
        <title>Pedobacter Kyungheensis.</title>
        <authorList>
            <person name="Anderson B.M."/>
            <person name="Newman J.D."/>
        </authorList>
    </citation>
    <scope>NUCLEOTIDE SEQUENCE [LARGE SCALE GENOMIC DNA]</scope>
    <source>
        <strain evidence="4 5">KACC 16221</strain>
    </source>
</reference>
<dbReference type="CDD" id="cd17574">
    <property type="entry name" value="REC_OmpR"/>
    <property type="match status" value="1"/>
</dbReference>
<dbReference type="InterPro" id="IPR050595">
    <property type="entry name" value="Bact_response_regulator"/>
</dbReference>
<dbReference type="Gene3D" id="3.40.50.2300">
    <property type="match status" value="1"/>
</dbReference>